<comment type="caution">
    <text evidence="1">The sequence shown here is derived from an EMBL/GenBank/DDBJ whole genome shotgun (WGS) entry which is preliminary data.</text>
</comment>
<keyword evidence="2" id="KW-1185">Reference proteome</keyword>
<gene>
    <name evidence="1" type="ORF">TorRG33x02_319060</name>
</gene>
<proteinExistence type="predicted"/>
<name>A0A2P5BJH8_TREOI</name>
<dbReference type="Proteomes" id="UP000237000">
    <property type="component" value="Unassembled WGS sequence"/>
</dbReference>
<evidence type="ECO:0000313" key="1">
    <source>
        <dbReference type="EMBL" id="PON48916.1"/>
    </source>
</evidence>
<sequence length="65" mass="7182">MGNALTGVNGAKQRRKHVTESLAQQFFDSQEVVDNTTIQVEVTTNKLVYGGEWRLGFDLAQIPSS</sequence>
<dbReference type="InParanoid" id="A0A2P5BJH8"/>
<evidence type="ECO:0000313" key="2">
    <source>
        <dbReference type="Proteomes" id="UP000237000"/>
    </source>
</evidence>
<protein>
    <submittedName>
        <fullName evidence="1">Uncharacterized protein</fullName>
    </submittedName>
</protein>
<accession>A0A2P5BJH8</accession>
<organism evidence="1 2">
    <name type="scientific">Trema orientale</name>
    <name type="common">Charcoal tree</name>
    <name type="synonym">Celtis orientalis</name>
    <dbReference type="NCBI Taxonomy" id="63057"/>
    <lineage>
        <taxon>Eukaryota</taxon>
        <taxon>Viridiplantae</taxon>
        <taxon>Streptophyta</taxon>
        <taxon>Embryophyta</taxon>
        <taxon>Tracheophyta</taxon>
        <taxon>Spermatophyta</taxon>
        <taxon>Magnoliopsida</taxon>
        <taxon>eudicotyledons</taxon>
        <taxon>Gunneridae</taxon>
        <taxon>Pentapetalae</taxon>
        <taxon>rosids</taxon>
        <taxon>fabids</taxon>
        <taxon>Rosales</taxon>
        <taxon>Cannabaceae</taxon>
        <taxon>Trema</taxon>
    </lineage>
</organism>
<reference evidence="2" key="1">
    <citation type="submission" date="2016-06" db="EMBL/GenBank/DDBJ databases">
        <title>Parallel loss of symbiosis genes in relatives of nitrogen-fixing non-legume Parasponia.</title>
        <authorList>
            <person name="Van Velzen R."/>
            <person name="Holmer R."/>
            <person name="Bu F."/>
            <person name="Rutten L."/>
            <person name="Van Zeijl A."/>
            <person name="Liu W."/>
            <person name="Santuari L."/>
            <person name="Cao Q."/>
            <person name="Sharma T."/>
            <person name="Shen D."/>
            <person name="Roswanjaya Y."/>
            <person name="Wardhani T."/>
            <person name="Kalhor M.S."/>
            <person name="Jansen J."/>
            <person name="Van den Hoogen J."/>
            <person name="Gungor B."/>
            <person name="Hartog M."/>
            <person name="Hontelez J."/>
            <person name="Verver J."/>
            <person name="Yang W.-C."/>
            <person name="Schijlen E."/>
            <person name="Repin R."/>
            <person name="Schilthuizen M."/>
            <person name="Schranz E."/>
            <person name="Heidstra R."/>
            <person name="Miyata K."/>
            <person name="Fedorova E."/>
            <person name="Kohlen W."/>
            <person name="Bisseling T."/>
            <person name="Smit S."/>
            <person name="Geurts R."/>
        </authorList>
    </citation>
    <scope>NUCLEOTIDE SEQUENCE [LARGE SCALE GENOMIC DNA]</scope>
    <source>
        <strain evidence="2">cv. RG33-2</strain>
    </source>
</reference>
<dbReference type="AlphaFoldDB" id="A0A2P5BJH8"/>
<dbReference type="EMBL" id="JXTC01000510">
    <property type="protein sequence ID" value="PON48916.1"/>
    <property type="molecule type" value="Genomic_DNA"/>
</dbReference>